<dbReference type="InterPro" id="IPR009079">
    <property type="entry name" value="4_helix_cytokine-like_core"/>
</dbReference>
<evidence type="ECO:0000313" key="2">
    <source>
        <dbReference type="EMBL" id="ADP55205.1"/>
    </source>
</evidence>
<feature type="signal peptide" evidence="1">
    <location>
        <begin position="1"/>
        <end position="26"/>
    </location>
</feature>
<dbReference type="GO" id="GO:0005125">
    <property type="term" value="F:cytokine activity"/>
    <property type="evidence" value="ECO:0007669"/>
    <property type="project" value="TreeGrafter"/>
</dbReference>
<reference evidence="2" key="1">
    <citation type="submission" date="2010-03" db="EMBL/GenBank/DDBJ databases">
        <authorList>
            <person name="Overgaard A.-C."/>
            <person name="Nepstad I."/>
            <person name="Nerland A.H."/>
            <person name="Patel S."/>
        </authorList>
    </citation>
    <scope>NUCLEOTIDE SEQUENCE</scope>
</reference>
<dbReference type="GO" id="GO:0043410">
    <property type="term" value="P:positive regulation of MAPK cascade"/>
    <property type="evidence" value="ECO:0007669"/>
    <property type="project" value="TreeGrafter"/>
</dbReference>
<dbReference type="AlphaFoldDB" id="G4V4A3"/>
<protein>
    <submittedName>
        <fullName evidence="2">Interleukin-11b</fullName>
    </submittedName>
</protein>
<dbReference type="GeneID" id="117771003"/>
<dbReference type="PRINTS" id="PR01946">
    <property type="entry name" value="IL11BFISH"/>
</dbReference>
<dbReference type="PANTHER" id="PTHR16922">
    <property type="entry name" value="INTERLEUKIN 11"/>
    <property type="match status" value="1"/>
</dbReference>
<dbReference type="GO" id="GO:0005737">
    <property type="term" value="C:cytoplasm"/>
    <property type="evidence" value="ECO:0007669"/>
    <property type="project" value="TreeGrafter"/>
</dbReference>
<sequence>MKLIHDSIPCLLHLLLLAELFVPSSSRPANTSSLCTMFGPMIHQGEKLVQVSKTLHGLPENHKLLNTVGNKLQDLPHMQHTAAHFKSLKLNESLSQLCLFTQSFRLHMDWLKTEKHNFSLPSETAEDASTQLLLLSTLLNKSLQQIGEDAPRPPAPSLPVVSSAFDLLQFSIEISQRLQVFGHWSKRVLHSLKRRSGCRRH</sequence>
<dbReference type="InterPro" id="IPR020438">
    <property type="entry name" value="IL-11"/>
</dbReference>
<dbReference type="EMBL" id="GU985457">
    <property type="protein sequence ID" value="ADP55205.1"/>
    <property type="molecule type" value="mRNA"/>
</dbReference>
<proteinExistence type="evidence at transcript level"/>
<accession>G4V4A3</accession>
<dbReference type="SUPFAM" id="SSF47266">
    <property type="entry name" value="4-helical cytokines"/>
    <property type="match status" value="1"/>
</dbReference>
<dbReference type="InterPro" id="IPR020462">
    <property type="entry name" value="IL-11B_fish"/>
</dbReference>
<dbReference type="OrthoDB" id="8828755at2759"/>
<feature type="chain" id="PRO_5003470192" evidence="1">
    <location>
        <begin position="27"/>
        <end position="201"/>
    </location>
</feature>
<dbReference type="Pfam" id="PF07400">
    <property type="entry name" value="IL11"/>
    <property type="match status" value="1"/>
</dbReference>
<reference evidence="2" key="2">
    <citation type="journal article" date="2012" name="Mol. Biol. Rep.">
        <title>Characterisation and expression analysis of the Atlantic halibut (Hippoglossus hippoglossus L.) cytokines: IL-1beta, IL-6, IL-11, IL-12beta and IFNgamma.</title>
        <authorList>
            <person name="Overgard A.C."/>
            <person name="Nepstad I."/>
            <person name="Nerland A.H."/>
            <person name="Patel S."/>
        </authorList>
    </citation>
    <scope>NUCLEOTIDE SEQUENCE</scope>
</reference>
<name>G4V4A3_HIPHI</name>
<gene>
    <name evidence="2" type="primary">IL11b</name>
</gene>
<dbReference type="GO" id="GO:0008083">
    <property type="term" value="F:growth factor activity"/>
    <property type="evidence" value="ECO:0007669"/>
    <property type="project" value="TreeGrafter"/>
</dbReference>
<evidence type="ECO:0000256" key="1">
    <source>
        <dbReference type="SAM" id="SignalP"/>
    </source>
</evidence>
<dbReference type="RefSeq" id="XP_034456886.1">
    <property type="nucleotide sequence ID" value="XM_034600995.1"/>
</dbReference>
<organism evidence="2">
    <name type="scientific">Hippoglossus hippoglossus</name>
    <name type="common">Atlantic halibut</name>
    <name type="synonym">Pleuronectes hippoglossus</name>
    <dbReference type="NCBI Taxonomy" id="8267"/>
    <lineage>
        <taxon>Eukaryota</taxon>
        <taxon>Metazoa</taxon>
        <taxon>Chordata</taxon>
        <taxon>Craniata</taxon>
        <taxon>Vertebrata</taxon>
        <taxon>Euteleostomi</taxon>
        <taxon>Actinopterygii</taxon>
        <taxon>Neopterygii</taxon>
        <taxon>Teleostei</taxon>
        <taxon>Neoteleostei</taxon>
        <taxon>Acanthomorphata</taxon>
        <taxon>Carangaria</taxon>
        <taxon>Pleuronectiformes</taxon>
        <taxon>Pleuronectoidei</taxon>
        <taxon>Pleuronectidae</taxon>
        <taxon>Hippoglossus</taxon>
    </lineage>
</organism>
<dbReference type="PANTHER" id="PTHR16922:SF0">
    <property type="entry name" value="INTERLEUKIN-11"/>
    <property type="match status" value="1"/>
</dbReference>
<dbReference type="Gene3D" id="1.20.1250.10">
    <property type="match status" value="1"/>
</dbReference>
<dbReference type="GO" id="GO:0008284">
    <property type="term" value="P:positive regulation of cell population proliferation"/>
    <property type="evidence" value="ECO:0007669"/>
    <property type="project" value="TreeGrafter"/>
</dbReference>
<keyword evidence="1" id="KW-0732">Signal</keyword>